<dbReference type="InterPro" id="IPR036388">
    <property type="entry name" value="WH-like_DNA-bd_sf"/>
</dbReference>
<comment type="similarity">
    <text evidence="2 5">Belongs to the RecX family.</text>
</comment>
<dbReference type="PANTHER" id="PTHR33602:SF1">
    <property type="entry name" value="REGULATORY PROTEIN RECX FAMILY PROTEIN"/>
    <property type="match status" value="1"/>
</dbReference>
<dbReference type="InterPro" id="IPR053924">
    <property type="entry name" value="RecX_HTH_2nd"/>
</dbReference>
<dbReference type="Pfam" id="PF21982">
    <property type="entry name" value="RecX_HTH1"/>
    <property type="match status" value="1"/>
</dbReference>
<proteinExistence type="inferred from homology"/>
<feature type="domain" description="RecX second three-helical" evidence="6">
    <location>
        <begin position="112"/>
        <end position="153"/>
    </location>
</feature>
<dbReference type="InterPro" id="IPR053925">
    <property type="entry name" value="RecX_HTH_3rd"/>
</dbReference>
<dbReference type="EMBL" id="JAUSUV010000004">
    <property type="protein sequence ID" value="MDQ0416925.1"/>
    <property type="molecule type" value="Genomic_DNA"/>
</dbReference>
<protein>
    <recommendedName>
        <fullName evidence="3 5">Regulatory protein RecX</fullName>
    </recommendedName>
</protein>
<dbReference type="Pfam" id="PF02631">
    <property type="entry name" value="RecX_HTH2"/>
    <property type="match status" value="1"/>
</dbReference>
<evidence type="ECO:0000256" key="5">
    <source>
        <dbReference type="HAMAP-Rule" id="MF_01114"/>
    </source>
</evidence>
<evidence type="ECO:0000259" key="7">
    <source>
        <dbReference type="Pfam" id="PF21981"/>
    </source>
</evidence>
<dbReference type="Gene3D" id="1.10.10.10">
    <property type="entry name" value="Winged helix-like DNA-binding domain superfamily/Winged helix DNA-binding domain"/>
    <property type="match status" value="3"/>
</dbReference>
<keyword evidence="4 5" id="KW-0963">Cytoplasm</keyword>
<dbReference type="InterPro" id="IPR003783">
    <property type="entry name" value="Regulatory_RecX"/>
</dbReference>
<keyword evidence="10" id="KW-1185">Reference proteome</keyword>
<dbReference type="InterPro" id="IPR053926">
    <property type="entry name" value="RecX_HTH_1st"/>
</dbReference>
<dbReference type="Pfam" id="PF21981">
    <property type="entry name" value="RecX_HTH3"/>
    <property type="match status" value="1"/>
</dbReference>
<comment type="subcellular location">
    <subcellularLocation>
        <location evidence="1 5">Cytoplasm</location>
    </subcellularLocation>
</comment>
<evidence type="ECO:0000256" key="3">
    <source>
        <dbReference type="ARBA" id="ARBA00018111"/>
    </source>
</evidence>
<reference evidence="9 10" key="1">
    <citation type="submission" date="2023-07" db="EMBL/GenBank/DDBJ databases">
        <title>Genomic Encyclopedia of Type Strains, Phase IV (KMG-IV): sequencing the most valuable type-strain genomes for metagenomic binning, comparative biology and taxonomic classification.</title>
        <authorList>
            <person name="Goeker M."/>
        </authorList>
    </citation>
    <scope>NUCLEOTIDE SEQUENCE [LARGE SCALE GENOMIC DNA]</scope>
    <source>
        <strain evidence="9 10">DSM 46876</strain>
    </source>
</reference>
<gene>
    <name evidence="5" type="primary">recX</name>
    <name evidence="9" type="ORF">J2Z48_001097</name>
</gene>
<comment type="caution">
    <text evidence="9">The sequence shown here is derived from an EMBL/GenBank/DDBJ whole genome shotgun (WGS) entry which is preliminary data.</text>
</comment>
<sequence>MKKVSSNITRIEKESALGRRYHIYVDGEFALSIHEDVLVKFRLHKGMDVGEADCQHWLLAEEQNRARQIAFKYIGFRPRTVYQVHQHLLEKGFSLEHIQAVTEELVQQGYLNDGQYAVAWVEERQRLKGLGSTRLRQELKQKGVADHWIDKALSYIEQDEERQLAMTLAERRYSRIQDDLWPKVERKLGQYLMRRGFSADIVYPILKHFRSIHRYEKGDRL</sequence>
<accession>A0AAJ1TLN5</accession>
<organism evidence="9 10">
    <name type="scientific">Croceifilum oryzae</name>
    <dbReference type="NCBI Taxonomy" id="1553429"/>
    <lineage>
        <taxon>Bacteria</taxon>
        <taxon>Bacillati</taxon>
        <taxon>Bacillota</taxon>
        <taxon>Bacilli</taxon>
        <taxon>Bacillales</taxon>
        <taxon>Thermoactinomycetaceae</taxon>
        <taxon>Croceifilum</taxon>
    </lineage>
</organism>
<evidence type="ECO:0000256" key="1">
    <source>
        <dbReference type="ARBA" id="ARBA00004496"/>
    </source>
</evidence>
<dbReference type="AlphaFoldDB" id="A0AAJ1TLN5"/>
<feature type="domain" description="RecX third three-helical" evidence="7">
    <location>
        <begin position="160"/>
        <end position="204"/>
    </location>
</feature>
<dbReference type="Proteomes" id="UP001238450">
    <property type="component" value="Unassembled WGS sequence"/>
</dbReference>
<dbReference type="HAMAP" id="MF_01114">
    <property type="entry name" value="RecX"/>
    <property type="match status" value="1"/>
</dbReference>
<evidence type="ECO:0000256" key="2">
    <source>
        <dbReference type="ARBA" id="ARBA00009695"/>
    </source>
</evidence>
<dbReference type="GO" id="GO:0006282">
    <property type="term" value="P:regulation of DNA repair"/>
    <property type="evidence" value="ECO:0007669"/>
    <property type="project" value="UniProtKB-UniRule"/>
</dbReference>
<name>A0AAJ1TLN5_9BACL</name>
<evidence type="ECO:0000313" key="9">
    <source>
        <dbReference type="EMBL" id="MDQ0416925.1"/>
    </source>
</evidence>
<dbReference type="PANTHER" id="PTHR33602">
    <property type="entry name" value="REGULATORY PROTEIN RECX FAMILY PROTEIN"/>
    <property type="match status" value="1"/>
</dbReference>
<dbReference type="GO" id="GO:0005737">
    <property type="term" value="C:cytoplasm"/>
    <property type="evidence" value="ECO:0007669"/>
    <property type="project" value="UniProtKB-SubCell"/>
</dbReference>
<evidence type="ECO:0000259" key="6">
    <source>
        <dbReference type="Pfam" id="PF02631"/>
    </source>
</evidence>
<comment type="function">
    <text evidence="5">Modulates RecA activity.</text>
</comment>
<evidence type="ECO:0000313" key="10">
    <source>
        <dbReference type="Proteomes" id="UP001238450"/>
    </source>
</evidence>
<evidence type="ECO:0000256" key="4">
    <source>
        <dbReference type="ARBA" id="ARBA00022490"/>
    </source>
</evidence>
<evidence type="ECO:0000259" key="8">
    <source>
        <dbReference type="Pfam" id="PF21982"/>
    </source>
</evidence>
<feature type="domain" description="RecX first three-helical" evidence="8">
    <location>
        <begin position="66"/>
        <end position="105"/>
    </location>
</feature>